<keyword evidence="4" id="KW-1185">Reference proteome</keyword>
<dbReference type="Proteomes" id="UP000549911">
    <property type="component" value="Unassembled WGS sequence"/>
</dbReference>
<keyword evidence="1" id="KW-1133">Transmembrane helix</keyword>
<feature type="chain" id="PRO_5030620973" description="Netrin module non-TIMP type domain-containing protein" evidence="2">
    <location>
        <begin position="29"/>
        <end position="194"/>
    </location>
</feature>
<dbReference type="EMBL" id="JACCBW010000001">
    <property type="protein sequence ID" value="NYE36221.1"/>
    <property type="molecule type" value="Genomic_DNA"/>
</dbReference>
<accession>A0A7Y9KP05</accession>
<evidence type="ECO:0000256" key="1">
    <source>
        <dbReference type="SAM" id="Phobius"/>
    </source>
</evidence>
<reference evidence="3 4" key="1">
    <citation type="submission" date="2020-07" db="EMBL/GenBank/DDBJ databases">
        <authorList>
            <person name="Partida-Martinez L."/>
            <person name="Huntemann M."/>
            <person name="Clum A."/>
            <person name="Wang J."/>
            <person name="Palaniappan K."/>
            <person name="Ritter S."/>
            <person name="Chen I.-M."/>
            <person name="Stamatis D."/>
            <person name="Reddy T."/>
            <person name="O'Malley R."/>
            <person name="Daum C."/>
            <person name="Shapiro N."/>
            <person name="Ivanova N."/>
            <person name="Kyrpides N."/>
            <person name="Woyke T."/>
        </authorList>
    </citation>
    <scope>NUCLEOTIDE SEQUENCE [LARGE SCALE GENOMIC DNA]</scope>
    <source>
        <strain evidence="3 4">AT2.17</strain>
    </source>
</reference>
<evidence type="ECO:0008006" key="5">
    <source>
        <dbReference type="Google" id="ProtNLM"/>
    </source>
</evidence>
<keyword evidence="1" id="KW-0812">Transmembrane</keyword>
<keyword evidence="1" id="KW-0472">Membrane</keyword>
<keyword evidence="2" id="KW-0732">Signal</keyword>
<name>A0A7Y9KP05_9ACTN</name>
<proteinExistence type="predicted"/>
<dbReference type="AlphaFoldDB" id="A0A7Y9KP05"/>
<organism evidence="3 4">
    <name type="scientific">Nocardioides cavernae</name>
    <dbReference type="NCBI Taxonomy" id="1921566"/>
    <lineage>
        <taxon>Bacteria</taxon>
        <taxon>Bacillati</taxon>
        <taxon>Actinomycetota</taxon>
        <taxon>Actinomycetes</taxon>
        <taxon>Propionibacteriales</taxon>
        <taxon>Nocardioidaceae</taxon>
        <taxon>Nocardioides</taxon>
    </lineage>
</organism>
<gene>
    <name evidence="3" type="ORF">F4692_001325</name>
</gene>
<dbReference type="RefSeq" id="WP_179618787.1">
    <property type="nucleotide sequence ID" value="NZ_JACCBW010000001.1"/>
</dbReference>
<dbReference type="InterPro" id="IPR008993">
    <property type="entry name" value="TIMP-like_OB-fold"/>
</dbReference>
<evidence type="ECO:0000313" key="3">
    <source>
        <dbReference type="EMBL" id="NYE36221.1"/>
    </source>
</evidence>
<sequence>MIRAVRLAAALLLACLGLVATVATSAAAADCTCRQGTLERQVARADAIFIGTVQNVEQAGNDWTYDIEATRAYKGAPERETQVFSAGGARSCGLGELPTDTEYIFLATGDAAPYEADSCGGTAEWTQGKVDKLEKVAELSAGYTAIEPPPPPQAVRTKVEDSPPAGFARTAAPGAAAAIIGLLGLVVVRRLNRG</sequence>
<reference evidence="3 4" key="2">
    <citation type="submission" date="2020-08" db="EMBL/GenBank/DDBJ databases">
        <title>The Agave Microbiome: Exploring the role of microbial communities in plant adaptations to desert environments.</title>
        <authorList>
            <person name="Partida-Martinez L.P."/>
        </authorList>
    </citation>
    <scope>NUCLEOTIDE SEQUENCE [LARGE SCALE GENOMIC DNA]</scope>
    <source>
        <strain evidence="3 4">AT2.17</strain>
    </source>
</reference>
<evidence type="ECO:0000256" key="2">
    <source>
        <dbReference type="SAM" id="SignalP"/>
    </source>
</evidence>
<protein>
    <recommendedName>
        <fullName evidence="5">Netrin module non-TIMP type domain-containing protein</fullName>
    </recommendedName>
</protein>
<dbReference type="SUPFAM" id="SSF50242">
    <property type="entry name" value="TIMP-like"/>
    <property type="match status" value="1"/>
</dbReference>
<comment type="caution">
    <text evidence="3">The sequence shown here is derived from an EMBL/GenBank/DDBJ whole genome shotgun (WGS) entry which is preliminary data.</text>
</comment>
<evidence type="ECO:0000313" key="4">
    <source>
        <dbReference type="Proteomes" id="UP000549911"/>
    </source>
</evidence>
<feature type="signal peptide" evidence="2">
    <location>
        <begin position="1"/>
        <end position="28"/>
    </location>
</feature>
<feature type="transmembrane region" description="Helical" evidence="1">
    <location>
        <begin position="166"/>
        <end position="188"/>
    </location>
</feature>
<dbReference type="Gene3D" id="2.40.50.120">
    <property type="match status" value="1"/>
</dbReference>